<dbReference type="PANTHER" id="PTHR16019:SF5">
    <property type="entry name" value="BSD DOMAIN-CONTAINING PROTEIN 1"/>
    <property type="match status" value="1"/>
</dbReference>
<dbReference type="Proteomes" id="UP000750711">
    <property type="component" value="Unassembled WGS sequence"/>
</dbReference>
<name>A0A9P8LB18_9PEZI</name>
<evidence type="ECO:0000256" key="1">
    <source>
        <dbReference type="SAM" id="MobiDB-lite"/>
    </source>
</evidence>
<feature type="domain" description="BSD" evidence="2">
    <location>
        <begin position="245"/>
        <end position="297"/>
    </location>
</feature>
<comment type="caution">
    <text evidence="3">The sequence shown here is derived from an EMBL/GenBank/DDBJ whole genome shotgun (WGS) entry which is preliminary data.</text>
</comment>
<organism evidence="3 4">
    <name type="scientific">Trichoglossum hirsutum</name>
    <dbReference type="NCBI Taxonomy" id="265104"/>
    <lineage>
        <taxon>Eukaryota</taxon>
        <taxon>Fungi</taxon>
        <taxon>Dikarya</taxon>
        <taxon>Ascomycota</taxon>
        <taxon>Pezizomycotina</taxon>
        <taxon>Geoglossomycetes</taxon>
        <taxon>Geoglossales</taxon>
        <taxon>Geoglossaceae</taxon>
        <taxon>Trichoglossum</taxon>
    </lineage>
</organism>
<evidence type="ECO:0000313" key="4">
    <source>
        <dbReference type="Proteomes" id="UP000750711"/>
    </source>
</evidence>
<dbReference type="InterPro" id="IPR051494">
    <property type="entry name" value="BSD_domain-containing"/>
</dbReference>
<keyword evidence="4" id="KW-1185">Reference proteome</keyword>
<feature type="compositionally biased region" description="Basic and acidic residues" evidence="1">
    <location>
        <begin position="332"/>
        <end position="343"/>
    </location>
</feature>
<feature type="compositionally biased region" description="Polar residues" evidence="1">
    <location>
        <begin position="110"/>
        <end position="123"/>
    </location>
</feature>
<dbReference type="SMART" id="SM00751">
    <property type="entry name" value="BSD"/>
    <property type="match status" value="1"/>
</dbReference>
<feature type="compositionally biased region" description="Basic and acidic residues" evidence="1">
    <location>
        <begin position="1"/>
        <end position="24"/>
    </location>
</feature>
<dbReference type="EMBL" id="JAGHQM010000716">
    <property type="protein sequence ID" value="KAH0558867.1"/>
    <property type="molecule type" value="Genomic_DNA"/>
</dbReference>
<dbReference type="GO" id="GO:0005737">
    <property type="term" value="C:cytoplasm"/>
    <property type="evidence" value="ECO:0007669"/>
    <property type="project" value="TreeGrafter"/>
</dbReference>
<dbReference type="InterPro" id="IPR005607">
    <property type="entry name" value="BSD_dom"/>
</dbReference>
<dbReference type="AlphaFoldDB" id="A0A9P8LB18"/>
<accession>A0A9P8LB18</accession>
<proteinExistence type="predicted"/>
<evidence type="ECO:0000259" key="2">
    <source>
        <dbReference type="PROSITE" id="PS50858"/>
    </source>
</evidence>
<feature type="compositionally biased region" description="Low complexity" evidence="1">
    <location>
        <begin position="390"/>
        <end position="404"/>
    </location>
</feature>
<dbReference type="InterPro" id="IPR035925">
    <property type="entry name" value="BSD_dom_sf"/>
</dbReference>
<gene>
    <name evidence="3" type="ORF">GP486_004502</name>
</gene>
<reference evidence="3" key="1">
    <citation type="submission" date="2021-03" db="EMBL/GenBank/DDBJ databases">
        <title>Comparative genomics and phylogenomic investigation of the class Geoglossomycetes provide insights into ecological specialization and systematics.</title>
        <authorList>
            <person name="Melie T."/>
            <person name="Pirro S."/>
            <person name="Miller A.N."/>
            <person name="Quandt A."/>
        </authorList>
    </citation>
    <scope>NUCLEOTIDE SEQUENCE</scope>
    <source>
        <strain evidence="3">CAQ_001_2017</strain>
    </source>
</reference>
<feature type="region of interest" description="Disordered" evidence="1">
    <location>
        <begin position="307"/>
        <end position="419"/>
    </location>
</feature>
<dbReference type="PANTHER" id="PTHR16019">
    <property type="entry name" value="SYNAPSE-ASSOCIATED PROTEIN"/>
    <property type="match status" value="1"/>
</dbReference>
<dbReference type="Pfam" id="PF03909">
    <property type="entry name" value="BSD"/>
    <property type="match status" value="1"/>
</dbReference>
<protein>
    <recommendedName>
        <fullName evidence="2">BSD domain-containing protein</fullName>
    </recommendedName>
</protein>
<feature type="region of interest" description="Disordered" evidence="1">
    <location>
        <begin position="96"/>
        <end position="139"/>
    </location>
</feature>
<dbReference type="PROSITE" id="PS50858">
    <property type="entry name" value="BSD"/>
    <property type="match status" value="1"/>
</dbReference>
<feature type="compositionally biased region" description="Acidic residues" evidence="1">
    <location>
        <begin position="312"/>
        <end position="325"/>
    </location>
</feature>
<evidence type="ECO:0000313" key="3">
    <source>
        <dbReference type="EMBL" id="KAH0558867.1"/>
    </source>
</evidence>
<feature type="region of interest" description="Disordered" evidence="1">
    <location>
        <begin position="1"/>
        <end position="28"/>
    </location>
</feature>
<sequence length="419" mass="45917">MDVAYDHIQEETLPPHEEGERKNAEGGTLDTEFQEAYKAISSSPWGARFGAFMGTVKRQGESYYEGARQEYSTASEQATRGFTSLTSSIISRTRSLSLSASPDTDEPSSAAHSNADTQETTGASKGGARSESEALRESEGVLARFRSEASKRLKDIEKAEDAADEALLKFGNNIRNFLRDAVTIAPPAEDAELGPNGKAKVLFESKGDDGKRVFHTTRFDAQLHVVHSSLDSFSRDPSSPEYSNWLKGFSVDSKTEQIAKDLEGYPELRNAMEKLVPDRVAYKDFWTRYYFLRHVVETEEQRRKEMLKGAVTEDEEVNWDEDSDSDASPPSKADRRPPGKPESVESSGTLRSSGKDAGLGSPPLPKPGDEGKSHDQYSQPDSDASYDVVSGAPSGAPSHAPGSPIKKKSAEDSDEEDWE</sequence>
<dbReference type="SUPFAM" id="SSF140383">
    <property type="entry name" value="BSD domain-like"/>
    <property type="match status" value="1"/>
</dbReference>
<feature type="compositionally biased region" description="Basic and acidic residues" evidence="1">
    <location>
        <begin position="128"/>
        <end position="139"/>
    </location>
</feature>
<dbReference type="Gene3D" id="1.10.3970.10">
    <property type="entry name" value="BSD domain"/>
    <property type="match status" value="1"/>
</dbReference>